<feature type="active site" description="Nucleophile" evidence="1">
    <location>
        <position position="113"/>
    </location>
</feature>
<feature type="binding site" evidence="2">
    <location>
        <position position="58"/>
    </location>
    <ligand>
        <name>Zn(2+)</name>
        <dbReference type="ChEBI" id="CHEBI:29105"/>
        <label>2</label>
    </ligand>
</feature>
<keyword evidence="4" id="KW-1185">Reference proteome</keyword>
<name>A0A4Y7RKD6_9FIRM</name>
<accession>A0A4Y7RKD6</accession>
<gene>
    <name evidence="3" type="primary">dppA_2</name>
    <name evidence="3" type="ORF">Pmgp_03332</name>
</gene>
<feature type="binding site" evidence="2">
    <location>
        <position position="9"/>
    </location>
    <ligand>
        <name>Zn(2+)</name>
        <dbReference type="ChEBI" id="CHEBI:29105"/>
        <label>1</label>
    </ligand>
</feature>
<evidence type="ECO:0000313" key="4">
    <source>
        <dbReference type="Proteomes" id="UP000297597"/>
    </source>
</evidence>
<dbReference type="GO" id="GO:0004177">
    <property type="term" value="F:aminopeptidase activity"/>
    <property type="evidence" value="ECO:0007669"/>
    <property type="project" value="UniProtKB-KW"/>
</dbReference>
<proteinExistence type="predicted"/>
<dbReference type="GO" id="GO:0046872">
    <property type="term" value="F:metal ion binding"/>
    <property type="evidence" value="ECO:0007669"/>
    <property type="project" value="UniProtKB-KW"/>
</dbReference>
<dbReference type="Gene3D" id="3.40.50.10780">
    <property type="entry name" value="Dipeptide transport protein"/>
    <property type="match status" value="1"/>
</dbReference>
<keyword evidence="3" id="KW-0031">Aminopeptidase</keyword>
<comment type="caution">
    <text evidence="3">The sequence shown here is derived from an EMBL/GenBank/DDBJ whole genome shotgun (WGS) entry which is preliminary data.</text>
</comment>
<feature type="binding site" evidence="2">
    <location>
        <position position="11"/>
    </location>
    <ligand>
        <name>Zn(2+)</name>
        <dbReference type="ChEBI" id="CHEBI:29105"/>
        <label>1</label>
    </ligand>
</feature>
<dbReference type="InterPro" id="IPR027476">
    <property type="entry name" value="DppA_N"/>
</dbReference>
<evidence type="ECO:0000256" key="2">
    <source>
        <dbReference type="PIRSR" id="PIRSR015853-2"/>
    </source>
</evidence>
<sequence>MFKIFIAADIEGTSGYVDWPEKQPEEVLRRDEMIAEVNAAITGALAGGATDIVVSDIHMLKQNIVHSQLLGKASLISGTKKRLMWMDTVQECDLVFLIGFHARCGTAGAVLPHTMNMGITGLRLNGIDAGEAFISAACAGHFGVPLGMASGDRAFVDEIKTLIPGLETVVVKEALGSCAAYNFHPATSAAKITEAAMTAATRGLKGEFKPFCLPEPVEMLLEVTWPGYAEALSLIPGVRRNGGREVLYKGTFLEVMNVISLFVNWIEKKQL</sequence>
<keyword evidence="2" id="KW-0862">Zinc</keyword>
<reference evidence="3 4" key="1">
    <citation type="journal article" date="2018" name="Environ. Microbiol.">
        <title>Novel energy conservation strategies and behaviour of Pelotomaculum schinkii driving syntrophic propionate catabolism.</title>
        <authorList>
            <person name="Hidalgo-Ahumada C.A.P."/>
            <person name="Nobu M.K."/>
            <person name="Narihiro T."/>
            <person name="Tamaki H."/>
            <person name="Liu W.T."/>
            <person name="Kamagata Y."/>
            <person name="Stams A.J.M."/>
            <person name="Imachi H."/>
            <person name="Sousa D.Z."/>
        </authorList>
    </citation>
    <scope>NUCLEOTIDE SEQUENCE [LARGE SCALE GENOMIC DNA]</scope>
    <source>
        <strain evidence="3 4">MGP</strain>
    </source>
</reference>
<dbReference type="InterPro" id="IPR036177">
    <property type="entry name" value="Peptidase_M55_sf"/>
</dbReference>
<dbReference type="Pfam" id="PF04951">
    <property type="entry name" value="Peptidase_M55"/>
    <property type="match status" value="1"/>
</dbReference>
<dbReference type="PIRSF" id="PIRSF015853">
    <property type="entry name" value="Pep_DppA"/>
    <property type="match status" value="1"/>
</dbReference>
<dbReference type="AlphaFoldDB" id="A0A4Y7RKD6"/>
<dbReference type="SUPFAM" id="SSF63992">
    <property type="entry name" value="Dipeptide transport protein"/>
    <property type="match status" value="1"/>
</dbReference>
<protein>
    <submittedName>
        <fullName evidence="3">D-aminopeptidase</fullName>
        <ecNumber evidence="3">3.4.11.-</ecNumber>
    </submittedName>
</protein>
<feature type="binding site" evidence="2">
    <location>
        <position position="131"/>
    </location>
    <ligand>
        <name>Zn(2+)</name>
        <dbReference type="ChEBI" id="CHEBI:29105"/>
        <label>2</label>
    </ligand>
</feature>
<evidence type="ECO:0000313" key="3">
    <source>
        <dbReference type="EMBL" id="TEB09199.1"/>
    </source>
</evidence>
<dbReference type="RefSeq" id="WP_192902986.1">
    <property type="nucleotide sequence ID" value="NZ_QFFZ01000056.1"/>
</dbReference>
<dbReference type="Gene3D" id="3.30.1360.130">
    <property type="entry name" value="Dipeptide transport protein"/>
    <property type="match status" value="1"/>
</dbReference>
<feature type="binding site" evidence="2">
    <location>
        <position position="9"/>
    </location>
    <ligand>
        <name>Zn(2+)</name>
        <dbReference type="ChEBI" id="CHEBI:29105"/>
        <label>2</label>
    </ligand>
</feature>
<evidence type="ECO:0000256" key="1">
    <source>
        <dbReference type="PIRSR" id="PIRSR015853-1"/>
    </source>
</evidence>
<dbReference type="EC" id="3.4.11.-" evidence="3"/>
<feature type="binding site" evidence="2">
    <location>
        <position position="101"/>
    </location>
    <ligand>
        <name>Zn(2+)</name>
        <dbReference type="ChEBI" id="CHEBI:29105"/>
        <label>2</label>
    </ligand>
</feature>
<organism evidence="3 4">
    <name type="scientific">Pelotomaculum propionicicum</name>
    <dbReference type="NCBI Taxonomy" id="258475"/>
    <lineage>
        <taxon>Bacteria</taxon>
        <taxon>Bacillati</taxon>
        <taxon>Bacillota</taxon>
        <taxon>Clostridia</taxon>
        <taxon>Eubacteriales</taxon>
        <taxon>Desulfotomaculaceae</taxon>
        <taxon>Pelotomaculum</taxon>
    </lineage>
</organism>
<dbReference type="InterPro" id="IPR007035">
    <property type="entry name" value="Peptidase_M55"/>
</dbReference>
<keyword evidence="2" id="KW-0479">Metal-binding</keyword>
<keyword evidence="3" id="KW-0378">Hydrolase</keyword>
<keyword evidence="3" id="KW-0645">Protease</keyword>
<dbReference type="Proteomes" id="UP000297597">
    <property type="component" value="Unassembled WGS sequence"/>
</dbReference>
<dbReference type="EMBL" id="QFFZ01000056">
    <property type="protein sequence ID" value="TEB09199.1"/>
    <property type="molecule type" value="Genomic_DNA"/>
</dbReference>